<dbReference type="PANTHER" id="PTHR36842:SF1">
    <property type="entry name" value="PROTEIN TOLB"/>
    <property type="match status" value="1"/>
</dbReference>
<protein>
    <submittedName>
        <fullName evidence="3">Biopolymer transporter TolR</fullName>
    </submittedName>
</protein>
<dbReference type="InterPro" id="IPR011042">
    <property type="entry name" value="6-blade_b-propeller_TolB-like"/>
</dbReference>
<feature type="chain" id="PRO_5031043600" evidence="2">
    <location>
        <begin position="22"/>
        <end position="502"/>
    </location>
</feature>
<comment type="similarity">
    <text evidence="1">Belongs to the TolB family.</text>
</comment>
<dbReference type="Gene3D" id="2.120.10.30">
    <property type="entry name" value="TolB, C-terminal domain"/>
    <property type="match status" value="1"/>
</dbReference>
<sequence length="502" mass="55192">MIKSGLLLCALGLTTSGLAIAQIGPLGIFVGHGDVGEVQQAGSVHYDPEAQVYFLEGSGANVWGRQDAFHFVWRRLQGAFALHARGQFLGPGVDPHRKMGWMVRASLEPDAPYVDVVVHGDGLAALQFRRVAGGPTEEMRFALSGPDVLQLERRGDTYIAAVARFGEPLISQTLTGLALGDTVYVGLFICAHNDTVLERAVFDNVRIVVPAPEGWVPYRDYLGSLLEVLDVQTGRRKILHVSSGSLQAPNWTPDGQALIYNQDGLLYRFELATQAATVIPTGFANQNNNDHVLSFDGRWLGLSHHAAEHGGQSIIYVVPTEGGVPRQVTPTGPSYLHGWSPDGRYLVYTALRQGDYDIYRIPVEGGPEERLTDAPGLDDGPEYSPDGQYIYFNSVRSGTMQIWRMRPDGSGLEQLTEDAFNNWFPHLSPDGRWVLFLSYLPDVDPSDHPFYRPVYLRMMPAEGGKPRVVAYLYGGQGTLNVNSWAPDSRHAAFVSNTDVYKP</sequence>
<comment type="caution">
    <text evidence="3">The sequence shown here is derived from an EMBL/GenBank/DDBJ whole genome shotgun (WGS) entry which is preliminary data.</text>
</comment>
<dbReference type="Pfam" id="PF07676">
    <property type="entry name" value="PD40"/>
    <property type="match status" value="2"/>
</dbReference>
<evidence type="ECO:0000313" key="3">
    <source>
        <dbReference type="EMBL" id="HER97090.1"/>
    </source>
</evidence>
<dbReference type="EMBL" id="DSGB01000006">
    <property type="protein sequence ID" value="HER97090.1"/>
    <property type="molecule type" value="Genomic_DNA"/>
</dbReference>
<accession>A0A7V2B2L8</accession>
<name>A0A7V2B2L8_RHOMR</name>
<keyword evidence="2" id="KW-0732">Signal</keyword>
<organism evidence="3">
    <name type="scientific">Rhodothermus marinus</name>
    <name type="common">Rhodothermus obamensis</name>
    <dbReference type="NCBI Taxonomy" id="29549"/>
    <lineage>
        <taxon>Bacteria</taxon>
        <taxon>Pseudomonadati</taxon>
        <taxon>Rhodothermota</taxon>
        <taxon>Rhodothermia</taxon>
        <taxon>Rhodothermales</taxon>
        <taxon>Rhodothermaceae</taxon>
        <taxon>Rhodothermus</taxon>
    </lineage>
</organism>
<proteinExistence type="inferred from homology"/>
<dbReference type="InterPro" id="IPR011659">
    <property type="entry name" value="WD40"/>
</dbReference>
<dbReference type="AlphaFoldDB" id="A0A7V2B2L8"/>
<feature type="signal peptide" evidence="2">
    <location>
        <begin position="1"/>
        <end position="21"/>
    </location>
</feature>
<evidence type="ECO:0000256" key="2">
    <source>
        <dbReference type="SAM" id="SignalP"/>
    </source>
</evidence>
<dbReference type="SUPFAM" id="SSF69304">
    <property type="entry name" value="Tricorn protease N-terminal domain"/>
    <property type="match status" value="1"/>
</dbReference>
<evidence type="ECO:0000256" key="1">
    <source>
        <dbReference type="ARBA" id="ARBA00009820"/>
    </source>
</evidence>
<dbReference type="PANTHER" id="PTHR36842">
    <property type="entry name" value="PROTEIN TOLB HOMOLOG"/>
    <property type="match status" value="1"/>
</dbReference>
<reference evidence="3" key="1">
    <citation type="journal article" date="2020" name="mSystems">
        <title>Genome- and Community-Level Interaction Insights into Carbon Utilization and Element Cycling Functions of Hydrothermarchaeota in Hydrothermal Sediment.</title>
        <authorList>
            <person name="Zhou Z."/>
            <person name="Liu Y."/>
            <person name="Xu W."/>
            <person name="Pan J."/>
            <person name="Luo Z.H."/>
            <person name="Li M."/>
        </authorList>
    </citation>
    <scope>NUCLEOTIDE SEQUENCE [LARGE SCALE GENOMIC DNA]</scope>
    <source>
        <strain evidence="3">SpSt-143</strain>
    </source>
</reference>
<gene>
    <name evidence="3" type="ORF">ENO59_11400</name>
</gene>